<dbReference type="GO" id="GO:0006508">
    <property type="term" value="P:proteolysis"/>
    <property type="evidence" value="ECO:0007669"/>
    <property type="project" value="UniProtKB-KW"/>
</dbReference>
<feature type="domain" description="Ubiquitin-like protease family profile" evidence="6">
    <location>
        <begin position="143"/>
        <end position="332"/>
    </location>
</feature>
<gene>
    <name evidence="7" type="ORF">CAMP_LOCUS5560</name>
</gene>
<dbReference type="GO" id="GO:0008234">
    <property type="term" value="F:cysteine-type peptidase activity"/>
    <property type="evidence" value="ECO:0007669"/>
    <property type="project" value="UniProtKB-KW"/>
</dbReference>
<keyword evidence="2" id="KW-0645">Protease</keyword>
<comment type="similarity">
    <text evidence="1">Belongs to the peptidase C48 family.</text>
</comment>
<evidence type="ECO:0000313" key="8">
    <source>
        <dbReference type="Proteomes" id="UP001152747"/>
    </source>
</evidence>
<dbReference type="EMBL" id="CANHGI010000002">
    <property type="protein sequence ID" value="CAI5442923.1"/>
    <property type="molecule type" value="Genomic_DNA"/>
</dbReference>
<dbReference type="PANTHER" id="PTHR46915">
    <property type="entry name" value="UBIQUITIN-LIKE PROTEASE 4-RELATED"/>
    <property type="match status" value="1"/>
</dbReference>
<reference evidence="7" key="1">
    <citation type="submission" date="2022-11" db="EMBL/GenBank/DDBJ databases">
        <authorList>
            <person name="Kikuchi T."/>
        </authorList>
    </citation>
    <scope>NUCLEOTIDE SEQUENCE</scope>
    <source>
        <strain evidence="7">PS1010</strain>
    </source>
</reference>
<dbReference type="Proteomes" id="UP001152747">
    <property type="component" value="Unassembled WGS sequence"/>
</dbReference>
<evidence type="ECO:0000256" key="1">
    <source>
        <dbReference type="ARBA" id="ARBA00005234"/>
    </source>
</evidence>
<dbReference type="PANTHER" id="PTHR46915:SF2">
    <property type="entry name" value="UBIQUITIN-LIKE PROTEASE 4"/>
    <property type="match status" value="1"/>
</dbReference>
<dbReference type="Pfam" id="PF02902">
    <property type="entry name" value="Peptidase_C48"/>
    <property type="match status" value="1"/>
</dbReference>
<accession>A0A9P1IDL5</accession>
<evidence type="ECO:0000256" key="3">
    <source>
        <dbReference type="ARBA" id="ARBA00022801"/>
    </source>
</evidence>
<feature type="compositionally biased region" description="Acidic residues" evidence="5">
    <location>
        <begin position="55"/>
        <end position="108"/>
    </location>
</feature>
<dbReference type="Gene3D" id="1.10.418.20">
    <property type="match status" value="1"/>
</dbReference>
<protein>
    <recommendedName>
        <fullName evidence="6">Ubiquitin-like protease family profile domain-containing protein</fullName>
    </recommendedName>
</protein>
<keyword evidence="3" id="KW-0378">Hydrolase</keyword>
<dbReference type="GO" id="GO:0016926">
    <property type="term" value="P:protein desumoylation"/>
    <property type="evidence" value="ECO:0007669"/>
    <property type="project" value="UniProtKB-ARBA"/>
</dbReference>
<dbReference type="InterPro" id="IPR038765">
    <property type="entry name" value="Papain-like_cys_pep_sf"/>
</dbReference>
<evidence type="ECO:0000313" key="7">
    <source>
        <dbReference type="EMBL" id="CAI5442923.1"/>
    </source>
</evidence>
<dbReference type="OrthoDB" id="442460at2759"/>
<evidence type="ECO:0000256" key="5">
    <source>
        <dbReference type="SAM" id="MobiDB-lite"/>
    </source>
</evidence>
<organism evidence="7 8">
    <name type="scientific">Caenorhabditis angaria</name>
    <dbReference type="NCBI Taxonomy" id="860376"/>
    <lineage>
        <taxon>Eukaryota</taxon>
        <taxon>Metazoa</taxon>
        <taxon>Ecdysozoa</taxon>
        <taxon>Nematoda</taxon>
        <taxon>Chromadorea</taxon>
        <taxon>Rhabditida</taxon>
        <taxon>Rhabditina</taxon>
        <taxon>Rhabditomorpha</taxon>
        <taxon>Rhabditoidea</taxon>
        <taxon>Rhabditidae</taxon>
        <taxon>Peloderinae</taxon>
        <taxon>Caenorhabditis</taxon>
    </lineage>
</organism>
<proteinExistence type="inferred from homology"/>
<dbReference type="PROSITE" id="PS50600">
    <property type="entry name" value="ULP_PROTEASE"/>
    <property type="match status" value="1"/>
</dbReference>
<keyword evidence="8" id="KW-1185">Reference proteome</keyword>
<evidence type="ECO:0000259" key="6">
    <source>
        <dbReference type="PROSITE" id="PS50600"/>
    </source>
</evidence>
<evidence type="ECO:0000256" key="4">
    <source>
        <dbReference type="ARBA" id="ARBA00022807"/>
    </source>
</evidence>
<sequence>MEVSTSYHCQPTVSFKYGSFQESDDVSMMDEEMYYGSYNSHCDSSGFMYDNGSIGEEEEASSNDDGEEMCSETTDSDMTESLIDDDFNEDPENEIDEDENENDNEDEWTNQKRNATADSSKQNTLAHFASKEMLRLRFPFQSIAIRISDFCALQENDVLNDTMIDFYLNHIVQHVLPDNIDKKVNVLPSVFWHNLSLRQHAVDSEDMKHLTEDERMDLKFKDLHEFVEDFDLQDFEYIVIPVNEWEHWSLAVICHPFTSRARTVIFDSQLTADLNNLQNMAGLLEEFLNYSWGKRTGKKISHSLPCVVPIELPQQTNNFDCGVFILEFAERFLMSPPKDLDTFDFTRQYPDFKISGKRAEMQRAILALSPEPAQWRPLVEFLNGINTAAPHRSL</sequence>
<keyword evidence="4" id="KW-0788">Thiol protease</keyword>
<feature type="region of interest" description="Disordered" evidence="5">
    <location>
        <begin position="49"/>
        <end position="108"/>
    </location>
</feature>
<evidence type="ECO:0000256" key="2">
    <source>
        <dbReference type="ARBA" id="ARBA00022670"/>
    </source>
</evidence>
<dbReference type="SUPFAM" id="SSF54001">
    <property type="entry name" value="Cysteine proteinases"/>
    <property type="match status" value="1"/>
</dbReference>
<dbReference type="InterPro" id="IPR003653">
    <property type="entry name" value="Peptidase_C48_C"/>
</dbReference>
<comment type="caution">
    <text evidence="7">The sequence shown here is derived from an EMBL/GenBank/DDBJ whole genome shotgun (WGS) entry which is preliminary data.</text>
</comment>
<name>A0A9P1IDL5_9PELO</name>
<dbReference type="Gene3D" id="3.30.310.130">
    <property type="entry name" value="Ubiquitin-related"/>
    <property type="match status" value="1"/>
</dbReference>
<dbReference type="AlphaFoldDB" id="A0A9P1IDL5"/>